<evidence type="ECO:0000256" key="10">
    <source>
        <dbReference type="ARBA" id="ARBA00022989"/>
    </source>
</evidence>
<feature type="transmembrane region" description="Helical" evidence="14">
    <location>
        <begin position="1437"/>
        <end position="1456"/>
    </location>
</feature>
<dbReference type="PANTHER" id="PTHR10527">
    <property type="entry name" value="IMPORTIN BETA"/>
    <property type="match status" value="1"/>
</dbReference>
<feature type="transmembrane region" description="Helical" evidence="14">
    <location>
        <begin position="1350"/>
        <end position="1370"/>
    </location>
</feature>
<gene>
    <name evidence="17" type="ORF">TCEB3V08_LOCUS2222</name>
</gene>
<dbReference type="CDD" id="cd17317">
    <property type="entry name" value="MFS_SLC22"/>
    <property type="match status" value="1"/>
</dbReference>
<dbReference type="PROSITE" id="PS50850">
    <property type="entry name" value="MFS"/>
    <property type="match status" value="1"/>
</dbReference>
<feature type="transmembrane region" description="Helical" evidence="14">
    <location>
        <begin position="1410"/>
        <end position="1431"/>
    </location>
</feature>
<evidence type="ECO:0000256" key="2">
    <source>
        <dbReference type="ARBA" id="ARBA00004259"/>
    </source>
</evidence>
<accession>A0A7R9CEH7</accession>
<evidence type="ECO:0000256" key="3">
    <source>
        <dbReference type="ARBA" id="ARBA00004496"/>
    </source>
</evidence>
<evidence type="ECO:0000256" key="14">
    <source>
        <dbReference type="SAM" id="Phobius"/>
    </source>
</evidence>
<feature type="transmembrane region" description="Helical" evidence="14">
    <location>
        <begin position="1376"/>
        <end position="1398"/>
    </location>
</feature>
<dbReference type="GO" id="GO:0022857">
    <property type="term" value="F:transmembrane transporter activity"/>
    <property type="evidence" value="ECO:0007669"/>
    <property type="project" value="InterPro"/>
</dbReference>
<keyword evidence="6" id="KW-0963">Cytoplasm</keyword>
<feature type="transmembrane region" description="Helical" evidence="14">
    <location>
        <begin position="1114"/>
        <end position="1133"/>
    </location>
</feature>
<evidence type="ECO:0000256" key="1">
    <source>
        <dbReference type="ARBA" id="ARBA00004141"/>
    </source>
</evidence>
<sequence length="1497" mass="166738">MNPDPTLQLIQILEKTVSSDKNELEAAQNFLEQAAQNNLPEFVKTLSDILHHGGNGPVARMAAGLQLKNTLTSKDPTIKAQYQQRWLSFPEDVRGYIKKNILAALGTENTRPSVAAQCVAYVAVAELPVGQWPELISLMVNNVVSATSTEMLKEATLECIGYICQDIEQDVLVSQSNQILTAIIHGMRQTEPSNHVRLAATTALLNSLEFTRANFDKESERNFIMEVVCEATQSTDTQVRVAALQCLVKIMTLYYQYMETYMAQALFPITLESMKSDVDEVALQGIEFWSNVSDEEVDLAIEDTEATEAGRPPCRTSRFYAKGALQFLVPVLMQKLTKQEEYDDEDDWNPSKSAGVCLMLLATCCEDDIVPFVLPFVKDNIKSTDWRYRDAALMAFGSILGGLDATTLKPLVEQAMPTLIELMYDSSVVVRDTAAWTFGRICEIIPEAAINETYLKPLLESLVNGLKAEPRVAANVCWAFTGLAEASYEQAEGNSEEVQPETYCLSQYFEFIVQRLLETTDRPDGAQANLRSAAYEALMEMVKNSPRDCYVTVQKTTMVILERLQQVLQMESHIQNHSDRTQYNDLQSLLCATLQSVLRKVTPEDAPQISDAIMTALLQMFNSNSCKSGGVQEDALMAVSTLVEVLSDGFLKYMEAFKPFLCLGLKNHAEYQDNTVHRSVKPQILSAFGDIALSIGPEFKKYLDVVLRTLVQASQARINRSDFDMIDYLNELREGVLEAYTGIIQGLKGDGTMPNPDVLLLEAHVPFIVQFITQVAQDTEKSDGNIAISAGLVGSVPTLASLINGHEPVTASQKNLKVPGIKLWTSKSLARNSDHREVPLVESQELNSLSLCTAIAELVYIGVVTAKALESSISKVKESRIKRIATLPGVSPSSPRTSLAPLIPPGKYKIIDSDGDSSCVQEVDNAHSQIEKAIKQELYSPDGDGMDLDDLLPQIGEFGRYQKLLLWLVCLPACVPCGFCAFNQLFMADTPDHWCWVDDLADLPTHTRQRLAIPAEIDFNSTFNKCSRYAVNWTELLVHQDPEELTPNSSWPTEPCYQGWEYNTTLISSSIVIDFDLVCNHAIYPTIGLAALNTGGPVGVYVFGLLSDRIGRRFSFFICLATMLLGSFLTALARDFWSWAAFRLVVGLTIPAIYQIPFIIALELVGPNYRSFVTVMTCLFYTLGMVLLSGVTYLVRDWVLLAWVTSVPFLLYFVYWWYLPESPRWLLAKGRLEEGYKILETLAKVNNKEMPSSFKLKLKQRMMLQRTRSELSRLKKGPGVSALCRTPNMRLKTTLITLNWFANETVYVGLSYYGPSLGSDQYLSFLLSALVEIPSYLACWVIMDRWGRRWPLCIAMILSGVSCIVTVLLPDDAVETTLILYLFSKFAISASFLIIYPFAGELYPTQLRGIGIGASAYISGLGLILIPFITYLGMEMLVLPLVIMGVVSVLGGLSGLRLPETLHHRLPQTVEEGEEFGKDWTCAECLRCVPERLDMFS</sequence>
<reference evidence="17" key="1">
    <citation type="submission" date="2020-11" db="EMBL/GenBank/DDBJ databases">
        <authorList>
            <person name="Tran Van P."/>
        </authorList>
    </citation>
    <scope>NUCLEOTIDE SEQUENCE</scope>
</reference>
<dbReference type="InterPro" id="IPR000225">
    <property type="entry name" value="Armadillo"/>
</dbReference>
<dbReference type="Gene3D" id="1.25.10.10">
    <property type="entry name" value="Leucine-rich Repeat Variant"/>
    <property type="match status" value="1"/>
</dbReference>
<evidence type="ECO:0000313" key="17">
    <source>
        <dbReference type="EMBL" id="CAD7394295.1"/>
    </source>
</evidence>
<dbReference type="InterPro" id="IPR021133">
    <property type="entry name" value="HEAT_type_2"/>
</dbReference>
<dbReference type="Pfam" id="PF00083">
    <property type="entry name" value="Sugar_tr"/>
    <property type="match status" value="1"/>
</dbReference>
<proteinExistence type="inferred from homology"/>
<keyword evidence="10 14" id="KW-1133">Transmembrane helix</keyword>
<dbReference type="FunFam" id="1.25.10.10:FF:000027">
    <property type="entry name" value="Importin subunit beta-1"/>
    <property type="match status" value="1"/>
</dbReference>
<feature type="domain" description="Importin N-terminal" evidence="15">
    <location>
        <begin position="27"/>
        <end position="107"/>
    </location>
</feature>
<evidence type="ECO:0000259" key="15">
    <source>
        <dbReference type="PROSITE" id="PS50166"/>
    </source>
</evidence>
<evidence type="ECO:0000256" key="6">
    <source>
        <dbReference type="ARBA" id="ARBA00022490"/>
    </source>
</evidence>
<dbReference type="GO" id="GO:0006606">
    <property type="term" value="P:protein import into nucleus"/>
    <property type="evidence" value="ECO:0007669"/>
    <property type="project" value="InterPro"/>
</dbReference>
<evidence type="ECO:0000256" key="11">
    <source>
        <dbReference type="ARBA" id="ARBA00023136"/>
    </source>
</evidence>
<dbReference type="Gene3D" id="1.20.1250.20">
    <property type="entry name" value="MFS general substrate transporter like domains"/>
    <property type="match status" value="1"/>
</dbReference>
<dbReference type="Pfam" id="PF03810">
    <property type="entry name" value="IBN_N"/>
    <property type="match status" value="1"/>
</dbReference>
<dbReference type="InterPro" id="IPR016024">
    <property type="entry name" value="ARM-type_fold"/>
</dbReference>
<evidence type="ECO:0000256" key="12">
    <source>
        <dbReference type="ARBA" id="ARBA00023242"/>
    </source>
</evidence>
<evidence type="ECO:0000256" key="4">
    <source>
        <dbReference type="ARBA" id="ARBA00010907"/>
    </source>
</evidence>
<feature type="domain" description="Major facilitator superfamily (MFS) profile" evidence="16">
    <location>
        <begin position="1027"/>
        <end position="1463"/>
    </location>
</feature>
<feature type="transmembrane region" description="Helical" evidence="14">
    <location>
        <begin position="1200"/>
        <end position="1219"/>
    </location>
</feature>
<dbReference type="GO" id="GO:0031267">
    <property type="term" value="F:small GTPase binding"/>
    <property type="evidence" value="ECO:0007669"/>
    <property type="project" value="InterPro"/>
</dbReference>
<evidence type="ECO:0000256" key="5">
    <source>
        <dbReference type="ARBA" id="ARBA00022448"/>
    </source>
</evidence>
<evidence type="ECO:0000256" key="9">
    <source>
        <dbReference type="ARBA" id="ARBA00022927"/>
    </source>
</evidence>
<dbReference type="InterPro" id="IPR040122">
    <property type="entry name" value="Importin_beta"/>
</dbReference>
<evidence type="ECO:0000256" key="8">
    <source>
        <dbReference type="ARBA" id="ARBA00022737"/>
    </source>
</evidence>
<keyword evidence="5" id="KW-0813">Transport</keyword>
<dbReference type="InterPro" id="IPR005828">
    <property type="entry name" value="MFS_sugar_transport-like"/>
</dbReference>
<keyword evidence="8" id="KW-0677">Repeat</keyword>
<dbReference type="SMART" id="SM00185">
    <property type="entry name" value="ARM"/>
    <property type="match status" value="3"/>
</dbReference>
<dbReference type="PROSITE" id="PS50077">
    <property type="entry name" value="HEAT_REPEAT"/>
    <property type="match status" value="1"/>
</dbReference>
<feature type="transmembrane region" description="Helical" evidence="14">
    <location>
        <begin position="1139"/>
        <end position="1160"/>
    </location>
</feature>
<evidence type="ECO:0000256" key="7">
    <source>
        <dbReference type="ARBA" id="ARBA00022692"/>
    </source>
</evidence>
<dbReference type="InterPro" id="IPR058584">
    <property type="entry name" value="IMB1_TNPO1-like_TPR"/>
</dbReference>
<keyword evidence="9" id="KW-0653">Protein transport</keyword>
<dbReference type="SUPFAM" id="SSF48371">
    <property type="entry name" value="ARM repeat"/>
    <property type="match status" value="1"/>
</dbReference>
<dbReference type="EMBL" id="OC316927">
    <property type="protein sequence ID" value="CAD7394295.1"/>
    <property type="molecule type" value="Genomic_DNA"/>
</dbReference>
<dbReference type="SMART" id="SM00913">
    <property type="entry name" value="IBN_N"/>
    <property type="match status" value="1"/>
</dbReference>
<dbReference type="InterPro" id="IPR011989">
    <property type="entry name" value="ARM-like"/>
</dbReference>
<dbReference type="GO" id="GO:0005635">
    <property type="term" value="C:nuclear envelope"/>
    <property type="evidence" value="ECO:0007669"/>
    <property type="project" value="UniProtKB-SubCell"/>
</dbReference>
<evidence type="ECO:0000256" key="13">
    <source>
        <dbReference type="PROSITE-ProRule" id="PRU00103"/>
    </source>
</evidence>
<keyword evidence="11 14" id="KW-0472">Membrane</keyword>
<dbReference type="InterPro" id="IPR020846">
    <property type="entry name" value="MFS_dom"/>
</dbReference>
<evidence type="ECO:0000259" key="16">
    <source>
        <dbReference type="PROSITE" id="PS50850"/>
    </source>
</evidence>
<feature type="transmembrane region" description="Helical" evidence="14">
    <location>
        <begin position="1325"/>
        <end position="1343"/>
    </location>
</feature>
<feature type="transmembrane region" description="Helical" evidence="14">
    <location>
        <begin position="1082"/>
        <end position="1102"/>
    </location>
</feature>
<feature type="repeat" description="HEAT" evidence="13">
    <location>
        <begin position="415"/>
        <end position="453"/>
    </location>
</feature>
<dbReference type="Pfam" id="PF25574">
    <property type="entry name" value="TPR_IMB1"/>
    <property type="match status" value="1"/>
</dbReference>
<comment type="subcellular location">
    <subcellularLocation>
        <location evidence="3">Cytoplasm</location>
    </subcellularLocation>
    <subcellularLocation>
        <location evidence="1">Membrane</location>
        <topology evidence="1">Multi-pass membrane protein</topology>
    </subcellularLocation>
    <subcellularLocation>
        <location evidence="2">Nucleus envelope</location>
    </subcellularLocation>
</comment>
<feature type="transmembrane region" description="Helical" evidence="14">
    <location>
        <begin position="1172"/>
        <end position="1194"/>
    </location>
</feature>
<dbReference type="InterPro" id="IPR001494">
    <property type="entry name" value="Importin-beta_N"/>
</dbReference>
<keyword evidence="7 14" id="KW-0812">Transmembrane</keyword>
<dbReference type="GO" id="GO:0016020">
    <property type="term" value="C:membrane"/>
    <property type="evidence" value="ECO:0007669"/>
    <property type="project" value="UniProtKB-SubCell"/>
</dbReference>
<dbReference type="InterPro" id="IPR036259">
    <property type="entry name" value="MFS_trans_sf"/>
</dbReference>
<comment type="similarity">
    <text evidence="4">Belongs to the importin beta family. Importin beta-1 subfamily.</text>
</comment>
<dbReference type="GO" id="GO:0005737">
    <property type="term" value="C:cytoplasm"/>
    <property type="evidence" value="ECO:0007669"/>
    <property type="project" value="UniProtKB-SubCell"/>
</dbReference>
<dbReference type="PROSITE" id="PS50166">
    <property type="entry name" value="IMPORTIN_B_NT"/>
    <property type="match status" value="1"/>
</dbReference>
<protein>
    <submittedName>
        <fullName evidence="17">Uncharacterized protein</fullName>
    </submittedName>
</protein>
<dbReference type="SUPFAM" id="SSF103473">
    <property type="entry name" value="MFS general substrate transporter"/>
    <property type="match status" value="1"/>
</dbReference>
<name>A0A7R9CEH7_TIMCR</name>
<keyword evidence="12" id="KW-0539">Nucleus</keyword>
<organism evidence="17">
    <name type="scientific">Timema cristinae</name>
    <name type="common">Walking stick</name>
    <dbReference type="NCBI Taxonomy" id="61476"/>
    <lineage>
        <taxon>Eukaryota</taxon>
        <taxon>Metazoa</taxon>
        <taxon>Ecdysozoa</taxon>
        <taxon>Arthropoda</taxon>
        <taxon>Hexapoda</taxon>
        <taxon>Insecta</taxon>
        <taxon>Pterygota</taxon>
        <taxon>Neoptera</taxon>
        <taxon>Polyneoptera</taxon>
        <taxon>Phasmatodea</taxon>
        <taxon>Timematodea</taxon>
        <taxon>Timematoidea</taxon>
        <taxon>Timematidae</taxon>
        <taxon>Timema</taxon>
    </lineage>
</organism>
<dbReference type="Pfam" id="PF13513">
    <property type="entry name" value="HEAT_EZ"/>
    <property type="match status" value="1"/>
</dbReference>